<comment type="caution">
    <text evidence="3">The sequence shown here is derived from an EMBL/GenBank/DDBJ whole genome shotgun (WGS) entry which is preliminary data.</text>
</comment>
<sequence length="558" mass="62241">MEAHVPKGVAEMGLAQPPQELMSTNLSQPGDTQMVNDLCREAMQSSATPMAVMSMYQQTMQTKTIDKQSGVIRQQLITIENLRADVVHLQKKKEDLMGECKLLAKAKEDEENTIENLRADVVHLQKKKEDLIGEGIDLATSKPEAPSKKRKADAKLKAPRKSRKAAAPAASQMQFLHSTNWVIYLATCIVRWVVESRGTPSRPRTAGGAAFFFDPTDEAVKEVDSIMADLEKLSRADLRQQAAALWPRFGLDATLTDDEKLSKVMASPIKLWDGNCKLLRPSWLEKPAARGPTRVQMLGLLRTVLTRDRQEPTLCCLATAAGRHLCNSTSFLWQGEWYSLHMLKLVNSDGSYLYKVGKATGSRLGKRFKEYTDELATMSLALTECIKLVRFQSAWQCSKLETRVHTLMRRYRPHLVVKKKKEVEVYTADALETLSALLHEGENMTGDQLAEQVKKTFFPVHVFMGDSPAISREEEEEVEEPPPALPCTVSGIGAAVTTGSIGQKEKKSTAHLPTRCTRHVAYLSTFASSERFFPRAGLDKEPTTHILNPKPQPQTRSP</sequence>
<feature type="region of interest" description="Disordered" evidence="2">
    <location>
        <begin position="137"/>
        <end position="164"/>
    </location>
</feature>
<evidence type="ECO:0000313" key="3">
    <source>
        <dbReference type="EMBL" id="CAE7564398.1"/>
    </source>
</evidence>
<evidence type="ECO:0000256" key="1">
    <source>
        <dbReference type="SAM" id="Coils"/>
    </source>
</evidence>
<reference evidence="3" key="1">
    <citation type="submission" date="2021-02" db="EMBL/GenBank/DDBJ databases">
        <authorList>
            <person name="Dougan E. K."/>
            <person name="Rhodes N."/>
            <person name="Thang M."/>
            <person name="Chan C."/>
        </authorList>
    </citation>
    <scope>NUCLEOTIDE SEQUENCE</scope>
</reference>
<organism evidence="3 4">
    <name type="scientific">Symbiodinium natans</name>
    <dbReference type="NCBI Taxonomy" id="878477"/>
    <lineage>
        <taxon>Eukaryota</taxon>
        <taxon>Sar</taxon>
        <taxon>Alveolata</taxon>
        <taxon>Dinophyceae</taxon>
        <taxon>Suessiales</taxon>
        <taxon>Symbiodiniaceae</taxon>
        <taxon>Symbiodinium</taxon>
    </lineage>
</organism>
<feature type="coiled-coil region" evidence="1">
    <location>
        <begin position="72"/>
        <end position="134"/>
    </location>
</feature>
<keyword evidence="1" id="KW-0175">Coiled coil</keyword>
<dbReference type="EMBL" id="CAJNDS010002684">
    <property type="protein sequence ID" value="CAE7564398.1"/>
    <property type="molecule type" value="Genomic_DNA"/>
</dbReference>
<feature type="compositionally biased region" description="Basic residues" evidence="2">
    <location>
        <begin position="148"/>
        <end position="164"/>
    </location>
</feature>
<dbReference type="Proteomes" id="UP000604046">
    <property type="component" value="Unassembled WGS sequence"/>
</dbReference>
<name>A0A812UDQ0_9DINO</name>
<proteinExistence type="predicted"/>
<dbReference type="AlphaFoldDB" id="A0A812UDQ0"/>
<gene>
    <name evidence="3" type="ORF">SNAT2548_LOCUS31936</name>
</gene>
<evidence type="ECO:0000256" key="2">
    <source>
        <dbReference type="SAM" id="MobiDB-lite"/>
    </source>
</evidence>
<accession>A0A812UDQ0</accession>
<feature type="region of interest" description="Disordered" evidence="2">
    <location>
        <begin position="535"/>
        <end position="558"/>
    </location>
</feature>
<evidence type="ECO:0000313" key="4">
    <source>
        <dbReference type="Proteomes" id="UP000604046"/>
    </source>
</evidence>
<keyword evidence="4" id="KW-1185">Reference proteome</keyword>
<protein>
    <submittedName>
        <fullName evidence="3">Uncharacterized protein</fullName>
    </submittedName>
</protein>